<keyword evidence="1" id="KW-0472">Membrane</keyword>
<feature type="transmembrane region" description="Helical" evidence="1">
    <location>
        <begin position="228"/>
        <end position="247"/>
    </location>
</feature>
<keyword evidence="4" id="KW-1185">Reference proteome</keyword>
<sequence length="519" mass="59199">MDRLMDMGWRSKAVQTSMLAIKVAQKSLKYYYGYYHIPLVVTTVLALLGWQFFLLLKLSRKSWDSKEKRRGFLTWFTIVQASLGLLLGEVVFLRWASFWTIICLVVPFGIWTLTIAELPLKGGWIFEPLKHLRWIIVPAAGIIVALHCSCPFSLAYIICVSIYNQRAWFHPTAKFLAWLALVCLLSGFLWSQRGMQILMTTKYRVVLQTISMLVVILRPLFLGENHKWKVWLSNGGILIVGGIGIYLREMGKPVPLYIMAAHWMYLIYTFASIPYCGSFCPLSRLQMIRFNLLTVHALLSDSYTSLFAQGLIIEYQMGIEVHEDSIIADEEDNVDIRLEGPLTPPRHLGMSYRFAVSILLYFYVSLFGTGHWLSSFTYLANTARLFLPDSCSGLMPYLVLIHMLIPLVIILSSLRALSAFGRQEMRSIFYSIMLICNVVVLFFVVFVPHHVNWPTVHPSVINALLAQLTVVLLLVCDTAVAFFFRGTKNIRPPIPRRNFEETQPKGPTGDNPMFATSEV</sequence>
<evidence type="ECO:0000256" key="1">
    <source>
        <dbReference type="RuleBase" id="RU367138"/>
    </source>
</evidence>
<keyword evidence="1" id="KW-0337">GPI-anchor biosynthesis</keyword>
<keyword evidence="1" id="KW-0808">Transferase</keyword>
<feature type="transmembrane region" description="Helical" evidence="1">
    <location>
        <begin position="35"/>
        <end position="56"/>
    </location>
</feature>
<feature type="transmembrane region" description="Helical" evidence="1">
    <location>
        <begin position="254"/>
        <end position="273"/>
    </location>
</feature>
<name>A0ABM4TS14_DROSZ</name>
<dbReference type="InterPro" id="IPR007070">
    <property type="entry name" value="GPI_EtnP_transferase_1"/>
</dbReference>
<dbReference type="EC" id="2.-.-.-" evidence="1"/>
<dbReference type="InterPro" id="IPR017852">
    <property type="entry name" value="GPI_EtnP_transferase_1_C"/>
</dbReference>
<feature type="transmembrane region" description="Helical" evidence="1">
    <location>
        <begin position="428"/>
        <end position="448"/>
    </location>
</feature>
<keyword evidence="1" id="KW-0812">Transmembrane</keyword>
<proteinExistence type="inferred from homology"/>
<protein>
    <recommendedName>
        <fullName evidence="1">GPI ethanolamine phosphate transferase 1</fullName>
        <ecNumber evidence="1">2.-.-.-</ecNumber>
    </recommendedName>
</protein>
<feature type="transmembrane region" description="Helical" evidence="1">
    <location>
        <begin position="394"/>
        <end position="416"/>
    </location>
</feature>
<organism evidence="4 5">
    <name type="scientific">Drosophila suzukii</name>
    <name type="common">Spotted-wing drosophila fruit fly</name>
    <dbReference type="NCBI Taxonomy" id="28584"/>
    <lineage>
        <taxon>Eukaryota</taxon>
        <taxon>Metazoa</taxon>
        <taxon>Ecdysozoa</taxon>
        <taxon>Arthropoda</taxon>
        <taxon>Hexapoda</taxon>
        <taxon>Insecta</taxon>
        <taxon>Pterygota</taxon>
        <taxon>Neoptera</taxon>
        <taxon>Endopterygota</taxon>
        <taxon>Diptera</taxon>
        <taxon>Brachycera</taxon>
        <taxon>Muscomorpha</taxon>
        <taxon>Ephydroidea</taxon>
        <taxon>Drosophilidae</taxon>
        <taxon>Drosophila</taxon>
        <taxon>Sophophora</taxon>
    </lineage>
</organism>
<reference evidence="5" key="1">
    <citation type="submission" date="2025-08" db="UniProtKB">
        <authorList>
            <consortium name="RefSeq"/>
        </authorList>
    </citation>
    <scope>IDENTIFICATION</scope>
</reference>
<feature type="region of interest" description="Disordered" evidence="2">
    <location>
        <begin position="495"/>
        <end position="519"/>
    </location>
</feature>
<evidence type="ECO:0000256" key="2">
    <source>
        <dbReference type="SAM" id="MobiDB-lite"/>
    </source>
</evidence>
<keyword evidence="1" id="KW-1133">Transmembrane helix</keyword>
<dbReference type="Proteomes" id="UP001652628">
    <property type="component" value="Chromosome 3"/>
</dbReference>
<feature type="transmembrane region" description="Helical" evidence="1">
    <location>
        <begin position="98"/>
        <end position="120"/>
    </location>
</feature>
<gene>
    <name evidence="5" type="primary">LOC139353183</name>
</gene>
<feature type="transmembrane region" description="Helical" evidence="1">
    <location>
        <begin position="175"/>
        <end position="191"/>
    </location>
</feature>
<feature type="domain" description="GPI ethanolamine phosphate transferase 1 C-terminal" evidence="3">
    <location>
        <begin position="27"/>
        <end position="448"/>
    </location>
</feature>
<dbReference type="GeneID" id="139353183"/>
<dbReference type="PANTHER" id="PTHR12250">
    <property type="entry name" value="PHOSPHATIDYLINOSITOL GLYCAN, CLASS N"/>
    <property type="match status" value="1"/>
</dbReference>
<comment type="pathway">
    <text evidence="1">Glycolipid biosynthesis; glycosylphosphatidylinositol-anchor biosynthesis.</text>
</comment>
<keyword evidence="1" id="KW-0256">Endoplasmic reticulum</keyword>
<evidence type="ECO:0000313" key="4">
    <source>
        <dbReference type="Proteomes" id="UP001652628"/>
    </source>
</evidence>
<feature type="transmembrane region" description="Helical" evidence="1">
    <location>
        <begin position="460"/>
        <end position="484"/>
    </location>
</feature>
<dbReference type="PANTHER" id="PTHR12250:SF0">
    <property type="entry name" value="GPI ETHANOLAMINE PHOSPHATE TRANSFERASE 1"/>
    <property type="match status" value="1"/>
</dbReference>
<dbReference type="Pfam" id="PF04987">
    <property type="entry name" value="PigN"/>
    <property type="match status" value="1"/>
</dbReference>
<comment type="similarity">
    <text evidence="1">Belongs to the PIGG/PIGN/PIGO family. PIGN subfamily.</text>
</comment>
<comment type="subcellular location">
    <subcellularLocation>
        <location evidence="1">Endoplasmic reticulum membrane</location>
        <topology evidence="1">Multi-pass membrane protein</topology>
    </subcellularLocation>
</comment>
<evidence type="ECO:0000259" key="3">
    <source>
        <dbReference type="Pfam" id="PF04987"/>
    </source>
</evidence>
<feature type="transmembrane region" description="Helical" evidence="1">
    <location>
        <begin position="72"/>
        <end position="92"/>
    </location>
</feature>
<dbReference type="RefSeq" id="XP_070852753.1">
    <property type="nucleotide sequence ID" value="XM_070996652.1"/>
</dbReference>
<feature type="transmembrane region" description="Helical" evidence="1">
    <location>
        <begin position="203"/>
        <end position="222"/>
    </location>
</feature>
<comment type="function">
    <text evidence="1">Ethanolamine phosphate transferase involved in glycosylphosphatidylinositol-anchor biosynthesis. Transfers ethanolamine phosphate to the first alpha-1,4-linked mannose of the glycosylphosphatidylinositol precursor of GPI-anchor.</text>
</comment>
<accession>A0ABM4TS14</accession>
<feature type="transmembrane region" description="Helical" evidence="1">
    <location>
        <begin position="354"/>
        <end position="374"/>
    </location>
</feature>
<feature type="transmembrane region" description="Helical" evidence="1">
    <location>
        <begin position="132"/>
        <end position="163"/>
    </location>
</feature>
<evidence type="ECO:0000313" key="5">
    <source>
        <dbReference type="RefSeq" id="XP_070852753.1"/>
    </source>
</evidence>